<dbReference type="Proteomes" id="UP000193144">
    <property type="component" value="Unassembled WGS sequence"/>
</dbReference>
<sequence length="246" mass="26265">MAAHGAPFSTLVHLATGALGCITFISRANSGLIGGTGGQGSGAPESVYLEVVATSCTPGGHTHRHWPTRCRGTEARQCELLYGPERKGSQRILDAGRLFHSNPADSRWRKTEDSDLHSNHARLPGEAPGRRIETARFAHGIVCSGGSGQPARQRPDGTGILALAEGFRPMPMVTADSRNPERAASAHQTGHVAGCNWPASDSLATPRLLEHAAAAQWFFLPFLQFDKTSQALHRAEKAGQDIPRRG</sequence>
<feature type="compositionally biased region" description="Basic and acidic residues" evidence="1">
    <location>
        <begin position="106"/>
        <end position="118"/>
    </location>
</feature>
<protein>
    <submittedName>
        <fullName evidence="3">Uncharacterized protein</fullName>
    </submittedName>
</protein>
<evidence type="ECO:0000313" key="4">
    <source>
        <dbReference type="Proteomes" id="UP000193144"/>
    </source>
</evidence>
<gene>
    <name evidence="3" type="ORF">BCR34DRAFT_593369</name>
</gene>
<dbReference type="AlphaFoldDB" id="A0A1Y1YIN4"/>
<name>A0A1Y1YIN4_9PLEO</name>
<proteinExistence type="predicted"/>
<feature type="chain" id="PRO_5013186349" evidence="2">
    <location>
        <begin position="21"/>
        <end position="246"/>
    </location>
</feature>
<keyword evidence="2" id="KW-0732">Signal</keyword>
<feature type="region of interest" description="Disordered" evidence="1">
    <location>
        <begin position="104"/>
        <end position="126"/>
    </location>
</feature>
<evidence type="ECO:0000313" key="3">
    <source>
        <dbReference type="EMBL" id="ORX97870.1"/>
    </source>
</evidence>
<dbReference type="EMBL" id="MCFA01000226">
    <property type="protein sequence ID" value="ORX97870.1"/>
    <property type="molecule type" value="Genomic_DNA"/>
</dbReference>
<feature type="signal peptide" evidence="2">
    <location>
        <begin position="1"/>
        <end position="20"/>
    </location>
</feature>
<keyword evidence="4" id="KW-1185">Reference proteome</keyword>
<evidence type="ECO:0000256" key="1">
    <source>
        <dbReference type="SAM" id="MobiDB-lite"/>
    </source>
</evidence>
<reference evidence="3 4" key="1">
    <citation type="submission" date="2016-07" db="EMBL/GenBank/DDBJ databases">
        <title>Pervasive Adenine N6-methylation of Active Genes in Fungi.</title>
        <authorList>
            <consortium name="DOE Joint Genome Institute"/>
            <person name="Mondo S.J."/>
            <person name="Dannebaum R.O."/>
            <person name="Kuo R.C."/>
            <person name="Labutti K."/>
            <person name="Haridas S."/>
            <person name="Kuo A."/>
            <person name="Salamov A."/>
            <person name="Ahrendt S.R."/>
            <person name="Lipzen A."/>
            <person name="Sullivan W."/>
            <person name="Andreopoulos W.B."/>
            <person name="Clum A."/>
            <person name="Lindquist E."/>
            <person name="Daum C."/>
            <person name="Ramamoorthy G.K."/>
            <person name="Gryganskyi A."/>
            <person name="Culley D."/>
            <person name="Magnuson J.K."/>
            <person name="James T.Y."/>
            <person name="O'Malley M.A."/>
            <person name="Stajich J.E."/>
            <person name="Spatafora J.W."/>
            <person name="Visel A."/>
            <person name="Grigoriev I.V."/>
        </authorList>
    </citation>
    <scope>NUCLEOTIDE SEQUENCE [LARGE SCALE GENOMIC DNA]</scope>
    <source>
        <strain evidence="3 4">CBS 115471</strain>
    </source>
</reference>
<evidence type="ECO:0000256" key="2">
    <source>
        <dbReference type="SAM" id="SignalP"/>
    </source>
</evidence>
<accession>A0A1Y1YIN4</accession>
<comment type="caution">
    <text evidence="3">The sequence shown here is derived from an EMBL/GenBank/DDBJ whole genome shotgun (WGS) entry which is preliminary data.</text>
</comment>
<organism evidence="3 4">
    <name type="scientific">Clohesyomyces aquaticus</name>
    <dbReference type="NCBI Taxonomy" id="1231657"/>
    <lineage>
        <taxon>Eukaryota</taxon>
        <taxon>Fungi</taxon>
        <taxon>Dikarya</taxon>
        <taxon>Ascomycota</taxon>
        <taxon>Pezizomycotina</taxon>
        <taxon>Dothideomycetes</taxon>
        <taxon>Pleosporomycetidae</taxon>
        <taxon>Pleosporales</taxon>
        <taxon>Lindgomycetaceae</taxon>
        <taxon>Clohesyomyces</taxon>
    </lineage>
</organism>